<feature type="transmembrane region" description="Helical" evidence="5">
    <location>
        <begin position="30"/>
        <end position="46"/>
    </location>
</feature>
<dbReference type="GO" id="GO:0016324">
    <property type="term" value="C:apical plasma membrane"/>
    <property type="evidence" value="ECO:0007669"/>
    <property type="project" value="TreeGrafter"/>
</dbReference>
<organism evidence="8 9">
    <name type="scientific">Limosa lapponica baueri</name>
    <dbReference type="NCBI Taxonomy" id="1758121"/>
    <lineage>
        <taxon>Eukaryota</taxon>
        <taxon>Metazoa</taxon>
        <taxon>Chordata</taxon>
        <taxon>Craniata</taxon>
        <taxon>Vertebrata</taxon>
        <taxon>Euteleostomi</taxon>
        <taxon>Archelosauria</taxon>
        <taxon>Archosauria</taxon>
        <taxon>Dinosauria</taxon>
        <taxon>Saurischia</taxon>
        <taxon>Theropoda</taxon>
        <taxon>Coelurosauria</taxon>
        <taxon>Aves</taxon>
        <taxon>Neognathae</taxon>
        <taxon>Neoaves</taxon>
        <taxon>Charadriiformes</taxon>
        <taxon>Scolopacidae</taxon>
        <taxon>Limosa</taxon>
    </lineage>
</organism>
<protein>
    <submittedName>
        <fullName evidence="8">Solute carrier family 12 member 3</fullName>
    </submittedName>
</protein>
<reference evidence="9" key="1">
    <citation type="submission" date="2017-11" db="EMBL/GenBank/DDBJ databases">
        <authorList>
            <person name="Lima N.C."/>
            <person name="Parody-Merino A.M."/>
            <person name="Battley P.F."/>
            <person name="Fidler A.E."/>
            <person name="Prosdocimi F."/>
        </authorList>
    </citation>
    <scope>NUCLEOTIDE SEQUENCE [LARGE SCALE GENOMIC DNA]</scope>
</reference>
<feature type="domain" description="SLC12A transporter C-terminal" evidence="7">
    <location>
        <begin position="179"/>
        <end position="286"/>
    </location>
</feature>
<feature type="domain" description="Amino acid permease/ SLC12A" evidence="6">
    <location>
        <begin position="19"/>
        <end position="109"/>
    </location>
</feature>
<reference evidence="9" key="2">
    <citation type="submission" date="2017-12" db="EMBL/GenBank/DDBJ databases">
        <title>Genome sequence of the Bar-tailed Godwit (Limosa lapponica baueri).</title>
        <authorList>
            <person name="Lima N.C.B."/>
            <person name="Parody-Merino A.M."/>
            <person name="Battley P.F."/>
            <person name="Fidler A.E."/>
            <person name="Prosdocimi F."/>
        </authorList>
    </citation>
    <scope>NUCLEOTIDE SEQUENCE [LARGE SCALE GENOMIC DNA]</scope>
</reference>
<keyword evidence="3 5" id="KW-1133">Transmembrane helix</keyword>
<dbReference type="OrthoDB" id="2020542at2759"/>
<keyword evidence="2 5" id="KW-0812">Transmembrane</keyword>
<evidence type="ECO:0000256" key="5">
    <source>
        <dbReference type="SAM" id="Phobius"/>
    </source>
</evidence>
<dbReference type="EMBL" id="KZ525551">
    <property type="protein sequence ID" value="PKU27610.1"/>
    <property type="molecule type" value="Genomic_DNA"/>
</dbReference>
<dbReference type="InterPro" id="IPR004841">
    <property type="entry name" value="AA-permease/SLC12A_dom"/>
</dbReference>
<keyword evidence="4 5" id="KW-0472">Membrane</keyword>
<proteinExistence type="predicted"/>
<evidence type="ECO:0000256" key="2">
    <source>
        <dbReference type="ARBA" id="ARBA00022692"/>
    </source>
</evidence>
<dbReference type="Pfam" id="PF03522">
    <property type="entry name" value="SLC12"/>
    <property type="match status" value="1"/>
</dbReference>
<dbReference type="AlphaFoldDB" id="A0A2I0T1D3"/>
<comment type="subcellular location">
    <subcellularLocation>
        <location evidence="1">Membrane</location>
        <topology evidence="1">Multi-pass membrane protein</topology>
    </subcellularLocation>
</comment>
<dbReference type="GO" id="GO:0008511">
    <property type="term" value="F:sodium:potassium:chloride symporter activity"/>
    <property type="evidence" value="ECO:0007669"/>
    <property type="project" value="TreeGrafter"/>
</dbReference>
<evidence type="ECO:0000313" key="9">
    <source>
        <dbReference type="Proteomes" id="UP000233556"/>
    </source>
</evidence>
<keyword evidence="9" id="KW-1185">Reference proteome</keyword>
<evidence type="ECO:0000256" key="4">
    <source>
        <dbReference type="ARBA" id="ARBA00023136"/>
    </source>
</evidence>
<gene>
    <name evidence="8" type="ORF">llap_22086</name>
</gene>
<dbReference type="GO" id="GO:0055078">
    <property type="term" value="P:sodium ion homeostasis"/>
    <property type="evidence" value="ECO:0007669"/>
    <property type="project" value="TreeGrafter"/>
</dbReference>
<dbReference type="GO" id="GO:1990573">
    <property type="term" value="P:potassium ion import across plasma membrane"/>
    <property type="evidence" value="ECO:0007669"/>
    <property type="project" value="TreeGrafter"/>
</dbReference>
<dbReference type="PANTHER" id="PTHR11827">
    <property type="entry name" value="SOLUTE CARRIER FAMILY 12, CATION COTRANSPORTERS"/>
    <property type="match status" value="1"/>
</dbReference>
<dbReference type="GO" id="GO:0055064">
    <property type="term" value="P:chloride ion homeostasis"/>
    <property type="evidence" value="ECO:0007669"/>
    <property type="project" value="TreeGrafter"/>
</dbReference>
<evidence type="ECO:0000259" key="6">
    <source>
        <dbReference type="Pfam" id="PF00324"/>
    </source>
</evidence>
<dbReference type="Pfam" id="PF00324">
    <property type="entry name" value="AA_permease"/>
    <property type="match status" value="1"/>
</dbReference>
<sequence>MGRGAPRPAPRPGSGRCLCLRAGWRPSFRYYSKWAALFGATISVVIMFLLTWWAALIAFGIVIFLLGYVLYKKPDVNWGSSMQASSYNMALNYSVGLSEVDEHIKNYRQGRLGVVLGMEERGCRASHHHQQTQDGFMPIAMSSPPSSVTGSPSKTWLSPKSHVFAVPQCLVLTGPPNFRPALVDFVGTFTKNLSLMLCGNVLIGPQKQKMPESRLTADRHTKWLMKRKIKAFYTDVVAEDLRSGVQMLIQAAGLGKMRPNILVLGYKRNWRTVSPQSLEDYVGILQYGHTGSSAPGDTGTRWWPCGWVWGHCGHIFRVRPGPGDTGTRWWPCGWVWGHCGHIFRVRPGWQCHPTRTGHR</sequence>
<dbReference type="GO" id="GO:0055075">
    <property type="term" value="P:potassium ion homeostasis"/>
    <property type="evidence" value="ECO:0007669"/>
    <property type="project" value="TreeGrafter"/>
</dbReference>
<accession>A0A2I0T1D3</accession>
<name>A0A2I0T1D3_LIMLA</name>
<evidence type="ECO:0000259" key="7">
    <source>
        <dbReference type="Pfam" id="PF03522"/>
    </source>
</evidence>
<evidence type="ECO:0000256" key="1">
    <source>
        <dbReference type="ARBA" id="ARBA00004141"/>
    </source>
</evidence>
<evidence type="ECO:0000256" key="3">
    <source>
        <dbReference type="ARBA" id="ARBA00022989"/>
    </source>
</evidence>
<dbReference type="PANTHER" id="PTHR11827:SF9">
    <property type="entry name" value="SOLUTE CARRIER FAMILY 12 MEMBER 3"/>
    <property type="match status" value="1"/>
</dbReference>
<dbReference type="GO" id="GO:0006884">
    <property type="term" value="P:cell volume homeostasis"/>
    <property type="evidence" value="ECO:0007669"/>
    <property type="project" value="TreeGrafter"/>
</dbReference>
<evidence type="ECO:0000313" key="8">
    <source>
        <dbReference type="EMBL" id="PKU27610.1"/>
    </source>
</evidence>
<dbReference type="Proteomes" id="UP000233556">
    <property type="component" value="Unassembled WGS sequence"/>
</dbReference>
<dbReference type="InterPro" id="IPR004842">
    <property type="entry name" value="SLC12A_fam"/>
</dbReference>
<dbReference type="InterPro" id="IPR018491">
    <property type="entry name" value="SLC12_C"/>
</dbReference>